<dbReference type="RefSeq" id="WP_116235280.1">
    <property type="nucleotide sequence ID" value="NZ_QRDP01000004.1"/>
</dbReference>
<dbReference type="AlphaFoldDB" id="A0A3D9FDA8"/>
<keyword evidence="4" id="KW-1003">Cell membrane</keyword>
<comment type="similarity">
    <text evidence="2">Belongs to the GSP G family.</text>
</comment>
<dbReference type="SUPFAM" id="SSF54523">
    <property type="entry name" value="Pili subunits"/>
    <property type="match status" value="1"/>
</dbReference>
<proteinExistence type="inferred from homology"/>
<dbReference type="GO" id="GO:0005886">
    <property type="term" value="C:plasma membrane"/>
    <property type="evidence" value="ECO:0007669"/>
    <property type="project" value="UniProtKB-SubCell"/>
</dbReference>
<evidence type="ECO:0000256" key="1">
    <source>
        <dbReference type="ARBA" id="ARBA00004377"/>
    </source>
</evidence>
<dbReference type="GO" id="GO:0015628">
    <property type="term" value="P:protein secretion by the type II secretion system"/>
    <property type="evidence" value="ECO:0007669"/>
    <property type="project" value="InterPro"/>
</dbReference>
<keyword evidence="5" id="KW-0488">Methylation</keyword>
<evidence type="ECO:0000313" key="12">
    <source>
        <dbReference type="EMBL" id="RED15804.1"/>
    </source>
</evidence>
<dbReference type="NCBIfam" id="TIGR02532">
    <property type="entry name" value="IV_pilin_GFxxxE"/>
    <property type="match status" value="1"/>
</dbReference>
<dbReference type="OrthoDB" id="9795612at2"/>
<evidence type="ECO:0000256" key="10">
    <source>
        <dbReference type="SAM" id="Phobius"/>
    </source>
</evidence>
<dbReference type="InterPro" id="IPR045584">
    <property type="entry name" value="Pilin-like"/>
</dbReference>
<dbReference type="GO" id="GO:0015627">
    <property type="term" value="C:type II protein secretion system complex"/>
    <property type="evidence" value="ECO:0007669"/>
    <property type="project" value="InterPro"/>
</dbReference>
<comment type="subcellular location">
    <subcellularLocation>
        <location evidence="1">Cell inner membrane</location>
        <topology evidence="1">Single-pass membrane protein</topology>
    </subcellularLocation>
</comment>
<name>A0A3D9FDA8_9SPHN</name>
<evidence type="ECO:0000256" key="8">
    <source>
        <dbReference type="ARBA" id="ARBA00022989"/>
    </source>
</evidence>
<sequence>MSLVSFLRRQLVNDAKKENGFTLTELMVVLVILGLLSTVVILNVMPLLGQANSTKVAADIDTLGSALDQYRLDNMAYPRTEQGLAALTTPPSDLAQPQRYRQGGYIRRLPDDPWGNPYQYAMPGTQGGGPYDIFTYGADGQPGGEGENADIGNWQ</sequence>
<evidence type="ECO:0000313" key="13">
    <source>
        <dbReference type="Proteomes" id="UP000256310"/>
    </source>
</evidence>
<dbReference type="PRINTS" id="PR00813">
    <property type="entry name" value="BCTERIALGSPG"/>
</dbReference>
<comment type="caution">
    <text evidence="12">The sequence shown here is derived from an EMBL/GenBank/DDBJ whole genome shotgun (WGS) entry which is preliminary data.</text>
</comment>
<dbReference type="PANTHER" id="PTHR30093">
    <property type="entry name" value="GENERAL SECRETION PATHWAY PROTEIN G"/>
    <property type="match status" value="1"/>
</dbReference>
<organism evidence="12 13">
    <name type="scientific">Parasphingopyxis lamellibrachiae</name>
    <dbReference type="NCBI Taxonomy" id="680125"/>
    <lineage>
        <taxon>Bacteria</taxon>
        <taxon>Pseudomonadati</taxon>
        <taxon>Pseudomonadota</taxon>
        <taxon>Alphaproteobacteria</taxon>
        <taxon>Sphingomonadales</taxon>
        <taxon>Sphingomonadaceae</taxon>
        <taxon>Parasphingopyxis</taxon>
    </lineage>
</organism>
<dbReference type="InterPro" id="IPR000983">
    <property type="entry name" value="Bac_GSPG_pilin"/>
</dbReference>
<evidence type="ECO:0000259" key="11">
    <source>
        <dbReference type="Pfam" id="PF08334"/>
    </source>
</evidence>
<dbReference type="Pfam" id="PF08334">
    <property type="entry name" value="T2SSG"/>
    <property type="match status" value="1"/>
</dbReference>
<evidence type="ECO:0000256" key="4">
    <source>
        <dbReference type="ARBA" id="ARBA00022475"/>
    </source>
</evidence>
<keyword evidence="7 10" id="KW-0812">Transmembrane</keyword>
<protein>
    <recommendedName>
        <fullName evidence="3">Type II secretion system core protein G</fullName>
    </recommendedName>
</protein>
<dbReference type="Pfam" id="PF07963">
    <property type="entry name" value="N_methyl"/>
    <property type="match status" value="1"/>
</dbReference>
<keyword evidence="8 10" id="KW-1133">Transmembrane helix</keyword>
<evidence type="ECO:0000256" key="2">
    <source>
        <dbReference type="ARBA" id="ARBA00009984"/>
    </source>
</evidence>
<evidence type="ECO:0000256" key="9">
    <source>
        <dbReference type="ARBA" id="ARBA00023136"/>
    </source>
</evidence>
<dbReference type="Proteomes" id="UP000256310">
    <property type="component" value="Unassembled WGS sequence"/>
</dbReference>
<dbReference type="InterPro" id="IPR012902">
    <property type="entry name" value="N_methyl_site"/>
</dbReference>
<evidence type="ECO:0000256" key="5">
    <source>
        <dbReference type="ARBA" id="ARBA00022481"/>
    </source>
</evidence>
<reference evidence="12 13" key="1">
    <citation type="submission" date="2018-07" db="EMBL/GenBank/DDBJ databases">
        <title>Genomic Encyclopedia of Type Strains, Phase IV (KMG-IV): sequencing the most valuable type-strain genomes for metagenomic binning, comparative biology and taxonomic classification.</title>
        <authorList>
            <person name="Goeker M."/>
        </authorList>
    </citation>
    <scope>NUCLEOTIDE SEQUENCE [LARGE SCALE GENOMIC DNA]</scope>
    <source>
        <strain evidence="12 13">DSM 26725</strain>
    </source>
</reference>
<feature type="transmembrane region" description="Helical" evidence="10">
    <location>
        <begin position="20"/>
        <end position="45"/>
    </location>
</feature>
<accession>A0A3D9FDA8</accession>
<keyword evidence="6" id="KW-0997">Cell inner membrane</keyword>
<dbReference type="InterPro" id="IPR013545">
    <property type="entry name" value="T2SS_protein-GspG_C"/>
</dbReference>
<dbReference type="EMBL" id="QRDP01000004">
    <property type="protein sequence ID" value="RED15804.1"/>
    <property type="molecule type" value="Genomic_DNA"/>
</dbReference>
<dbReference type="PANTHER" id="PTHR30093:SF44">
    <property type="entry name" value="TYPE II SECRETION SYSTEM CORE PROTEIN G"/>
    <property type="match status" value="1"/>
</dbReference>
<dbReference type="InterPro" id="IPR010054">
    <property type="entry name" value="Type2_sec_GspG"/>
</dbReference>
<evidence type="ECO:0000256" key="3">
    <source>
        <dbReference type="ARBA" id="ARBA00020042"/>
    </source>
</evidence>
<feature type="domain" description="Type II secretion system protein GspG C-terminal" evidence="11">
    <location>
        <begin position="43"/>
        <end position="154"/>
    </location>
</feature>
<keyword evidence="13" id="KW-1185">Reference proteome</keyword>
<keyword evidence="9 10" id="KW-0472">Membrane</keyword>
<dbReference type="Gene3D" id="3.30.700.10">
    <property type="entry name" value="Glycoprotein, Type 4 Pilin"/>
    <property type="match status" value="1"/>
</dbReference>
<evidence type="ECO:0000256" key="7">
    <source>
        <dbReference type="ARBA" id="ARBA00022692"/>
    </source>
</evidence>
<dbReference type="NCBIfam" id="TIGR01710">
    <property type="entry name" value="typeII_sec_gspG"/>
    <property type="match status" value="1"/>
</dbReference>
<gene>
    <name evidence="12" type="ORF">DFR46_0811</name>
</gene>
<evidence type="ECO:0000256" key="6">
    <source>
        <dbReference type="ARBA" id="ARBA00022519"/>
    </source>
</evidence>